<gene>
    <name evidence="2" type="ORF">Poly41_60410</name>
</gene>
<evidence type="ECO:0000256" key="1">
    <source>
        <dbReference type="SAM" id="MobiDB-lite"/>
    </source>
</evidence>
<comment type="caution">
    <text evidence="2">The sequence shown here is derived from an EMBL/GenBank/DDBJ whole genome shotgun (WGS) entry which is preliminary data.</text>
</comment>
<proteinExistence type="predicted"/>
<dbReference type="RefSeq" id="WP_146530764.1">
    <property type="nucleotide sequence ID" value="NZ_SJPV01000015.1"/>
</dbReference>
<reference evidence="2 3" key="1">
    <citation type="submission" date="2019-02" db="EMBL/GenBank/DDBJ databases">
        <title>Deep-cultivation of Planctomycetes and their phenomic and genomic characterization uncovers novel biology.</title>
        <authorList>
            <person name="Wiegand S."/>
            <person name="Jogler M."/>
            <person name="Boedeker C."/>
            <person name="Pinto D."/>
            <person name="Vollmers J."/>
            <person name="Rivas-Marin E."/>
            <person name="Kohn T."/>
            <person name="Peeters S.H."/>
            <person name="Heuer A."/>
            <person name="Rast P."/>
            <person name="Oberbeckmann S."/>
            <person name="Bunk B."/>
            <person name="Jeske O."/>
            <person name="Meyerdierks A."/>
            <person name="Storesund J.E."/>
            <person name="Kallscheuer N."/>
            <person name="Luecker S."/>
            <person name="Lage O.M."/>
            <person name="Pohl T."/>
            <person name="Merkel B.J."/>
            <person name="Hornburger P."/>
            <person name="Mueller R.-W."/>
            <person name="Bruemmer F."/>
            <person name="Labrenz M."/>
            <person name="Spormann A.M."/>
            <person name="Op Den Camp H."/>
            <person name="Overmann J."/>
            <person name="Amann R."/>
            <person name="Jetten M.S.M."/>
            <person name="Mascher T."/>
            <person name="Medema M.H."/>
            <person name="Devos D.P."/>
            <person name="Kaster A.-K."/>
            <person name="Ovreas L."/>
            <person name="Rohde M."/>
            <person name="Galperin M.Y."/>
            <person name="Jogler C."/>
        </authorList>
    </citation>
    <scope>NUCLEOTIDE SEQUENCE [LARGE SCALE GENOMIC DNA]</scope>
    <source>
        <strain evidence="2 3">Poly41</strain>
    </source>
</reference>
<protein>
    <submittedName>
        <fullName evidence="2">Uncharacterized protein</fullName>
    </submittedName>
</protein>
<keyword evidence="3" id="KW-1185">Reference proteome</keyword>
<sequence length="72" mass="7851">MNRLTSKRCDAVFGKSAALDAVLDLVDYGAANSCENTKWASGDSLAKSSESPSKRVTPGHENEKRRLPWLGR</sequence>
<evidence type="ECO:0000313" key="2">
    <source>
        <dbReference type="EMBL" id="TWU31806.1"/>
    </source>
</evidence>
<dbReference type="Proteomes" id="UP000319143">
    <property type="component" value="Unassembled WGS sequence"/>
</dbReference>
<dbReference type="EMBL" id="SJPV01000015">
    <property type="protein sequence ID" value="TWU31806.1"/>
    <property type="molecule type" value="Genomic_DNA"/>
</dbReference>
<dbReference type="AlphaFoldDB" id="A0A5C6D9A9"/>
<organism evidence="2 3">
    <name type="scientific">Novipirellula artificiosorum</name>
    <dbReference type="NCBI Taxonomy" id="2528016"/>
    <lineage>
        <taxon>Bacteria</taxon>
        <taxon>Pseudomonadati</taxon>
        <taxon>Planctomycetota</taxon>
        <taxon>Planctomycetia</taxon>
        <taxon>Pirellulales</taxon>
        <taxon>Pirellulaceae</taxon>
        <taxon>Novipirellula</taxon>
    </lineage>
</organism>
<evidence type="ECO:0000313" key="3">
    <source>
        <dbReference type="Proteomes" id="UP000319143"/>
    </source>
</evidence>
<feature type="region of interest" description="Disordered" evidence="1">
    <location>
        <begin position="39"/>
        <end position="72"/>
    </location>
</feature>
<accession>A0A5C6D9A9</accession>
<name>A0A5C6D9A9_9BACT</name>